<evidence type="ECO:0000313" key="1">
    <source>
        <dbReference type="EMBL" id="CAD9814203.1"/>
    </source>
</evidence>
<name>A0A7S2UB21_9STRA</name>
<accession>A0A7S2UB21</accession>
<proteinExistence type="predicted"/>
<dbReference type="EMBL" id="HBHQ01008938">
    <property type="protein sequence ID" value="CAD9814203.1"/>
    <property type="molecule type" value="Transcribed_RNA"/>
</dbReference>
<protein>
    <submittedName>
        <fullName evidence="1">Uncharacterized protein</fullName>
    </submittedName>
</protein>
<dbReference type="AlphaFoldDB" id="A0A7S2UB21"/>
<sequence length="137" mass="15140">MSMQAPEAESVARSWGPLPQETALRYASLLPPDRQATKTGCYVVRCVRCCGLFNDGGSLPVACLYNLSCCDSCLWPGIGTIPFGCFIWFIKTNASSSSHYINLKRDELLIKVDEQKETLACYAKDCGSPCCYCEREC</sequence>
<reference evidence="1" key="1">
    <citation type="submission" date="2021-01" db="EMBL/GenBank/DDBJ databases">
        <authorList>
            <person name="Corre E."/>
            <person name="Pelletier E."/>
            <person name="Niang G."/>
            <person name="Scheremetjew M."/>
            <person name="Finn R."/>
            <person name="Kale V."/>
            <person name="Holt S."/>
            <person name="Cochrane G."/>
            <person name="Meng A."/>
            <person name="Brown T."/>
            <person name="Cohen L."/>
        </authorList>
    </citation>
    <scope>NUCLEOTIDE SEQUENCE</scope>
    <source>
        <strain evidence="1">CCMP2084</strain>
    </source>
</reference>
<gene>
    <name evidence="1" type="ORF">ASEP1449_LOCUS6028</name>
</gene>
<organism evidence="1">
    <name type="scientific">Attheya septentrionalis</name>
    <dbReference type="NCBI Taxonomy" id="420275"/>
    <lineage>
        <taxon>Eukaryota</taxon>
        <taxon>Sar</taxon>
        <taxon>Stramenopiles</taxon>
        <taxon>Ochrophyta</taxon>
        <taxon>Bacillariophyta</taxon>
        <taxon>Coscinodiscophyceae</taxon>
        <taxon>Chaetocerotophycidae</taxon>
        <taxon>Chaetocerotales</taxon>
        <taxon>Attheyaceae</taxon>
        <taxon>Attheya</taxon>
    </lineage>
</organism>